<proteinExistence type="predicted"/>
<accession>A0AA86MD43</accession>
<dbReference type="Proteomes" id="UP001189143">
    <property type="component" value="Unassembled WGS sequence"/>
</dbReference>
<evidence type="ECO:0000313" key="3">
    <source>
        <dbReference type="Proteomes" id="UP000789738"/>
    </source>
</evidence>
<dbReference type="AlphaFoldDB" id="A0AA86MD43"/>
<gene>
    <name evidence="2" type="ORF">CNEO2_1730002</name>
    <name evidence="1" type="ORF">CNEO_10145</name>
</gene>
<comment type="caution">
    <text evidence="1">The sequence shown here is derived from an EMBL/GenBank/DDBJ whole genome shotgun (WGS) entry which is preliminary data.</text>
</comment>
<dbReference type="EMBL" id="CAKJVE010000001">
    <property type="protein sequence ID" value="CAG9701611.1"/>
    <property type="molecule type" value="Genomic_DNA"/>
</dbReference>
<organism evidence="1 3">
    <name type="scientific">Clostridium neonatale</name>
    <dbReference type="NCBI Taxonomy" id="137838"/>
    <lineage>
        <taxon>Bacteria</taxon>
        <taxon>Bacillati</taxon>
        <taxon>Bacillota</taxon>
        <taxon>Clostridia</taxon>
        <taxon>Eubacteriales</taxon>
        <taxon>Clostridiaceae</taxon>
        <taxon>Clostridium</taxon>
    </lineage>
</organism>
<sequence>MKKPHDTHKEYILDVLEEEQNRLMNFLSRVIPVKYRYHFNRLIEVIVEINELSK</sequence>
<reference evidence="2" key="2">
    <citation type="submission" date="2022-10" db="EMBL/GenBank/DDBJ databases">
        <authorList>
            <person name="Aires J."/>
            <person name="Mesa V."/>
        </authorList>
    </citation>
    <scope>NUCLEOTIDE SEQUENCE</scope>
    <source>
        <strain evidence="2">Clostridium neonatale JD116</strain>
    </source>
</reference>
<reference evidence="1" key="1">
    <citation type="submission" date="2021-10" db="EMBL/GenBank/DDBJ databases">
        <authorList>
            <person name="Mesa V."/>
        </authorList>
    </citation>
    <scope>NUCLEOTIDE SEQUENCE</scope>
    <source>
        <strain evidence="1">CC3_PB</strain>
    </source>
</reference>
<dbReference type="EMBL" id="CAMTCP010000081">
    <property type="protein sequence ID" value="CAI3547902.1"/>
    <property type="molecule type" value="Genomic_DNA"/>
</dbReference>
<evidence type="ECO:0000313" key="2">
    <source>
        <dbReference type="EMBL" id="CAI3547902.1"/>
    </source>
</evidence>
<dbReference type="Proteomes" id="UP000789738">
    <property type="component" value="Unassembled WGS sequence"/>
</dbReference>
<dbReference type="RefSeq" id="WP_210889565.1">
    <property type="nucleotide sequence ID" value="NZ_CAKJVE010000001.1"/>
</dbReference>
<name>A0AA86MD43_9CLOT</name>
<protein>
    <submittedName>
        <fullName evidence="1">Uncharacterized protein</fullName>
    </submittedName>
</protein>
<evidence type="ECO:0000313" key="1">
    <source>
        <dbReference type="EMBL" id="CAG9701611.1"/>
    </source>
</evidence>